<accession>A7WQ04</accession>
<organism evidence="1">
    <name type="scientific">Karlodinium veneficum</name>
    <name type="common">Dinoflagellate</name>
    <name type="synonym">Karlodinium micrum</name>
    <dbReference type="NCBI Taxonomy" id="407301"/>
    <lineage>
        <taxon>Eukaryota</taxon>
        <taxon>Sar</taxon>
        <taxon>Alveolata</taxon>
        <taxon>Dinophyceae</taxon>
        <taxon>Gymnodiniales</taxon>
        <taxon>Kareniaceae</taxon>
        <taxon>Karlodinium</taxon>
    </lineage>
</organism>
<dbReference type="EMBL" id="EF134192">
    <property type="protein sequence ID" value="ABV22306.1"/>
    <property type="molecule type" value="mRNA"/>
</dbReference>
<dbReference type="AlphaFoldDB" id="A7WQ04"/>
<protein>
    <submittedName>
        <fullName evidence="1">Uncharacterized protein</fullName>
    </submittedName>
</protein>
<name>A7WQ04_KARVE</name>
<evidence type="ECO:0000313" key="1">
    <source>
        <dbReference type="EMBL" id="ABV22306.1"/>
    </source>
</evidence>
<reference evidence="1" key="1">
    <citation type="journal article" date="2007" name="Proc. Natl. Acad. Sci. U.S.A.">
        <title>Spliced leader RNA trans-splicing in dinoflagellates.</title>
        <authorList>
            <person name="Zhang H."/>
            <person name="Hou Y."/>
            <person name="Miranda L."/>
            <person name="Campbell D.A."/>
            <person name="Sturm N.R."/>
            <person name="Gaasterland T."/>
            <person name="Lin S."/>
        </authorList>
    </citation>
    <scope>NUCLEOTIDE SEQUENCE</scope>
    <source>
        <strain evidence="1">CCMP1975</strain>
    </source>
</reference>
<sequence>MCDIVDLEEALKKTGAELFKELYRIYPTADPEDYFKNGQWRNDILKADLTLMEAHRREAGAPDMPDLDEIKFPKLPVQTSAPTLGGVAFAAGQIKSAAAGTTISATAGGQVVEIRLIALFVAKWKLDPVTAKESLSKLTPARRRYVIQHFKTTTSGVEATEELKKFIEECEKDGKWDTVAAATTAAANGTTPGISPGAKVPLLSKPTITPKISPATSATKPVIAAPKPAAVTQTPKVGSGITPVSGVKRPLGATVTPPAWAANKRPVLATTNAAKGNTISPPKAGASVIKANIISPKAGFGPPKAGATVRPPVRPGGKLISGLLSNF</sequence>
<proteinExistence type="evidence at transcript level"/>